<sequence length="61" mass="6297">MTHLLPSHLLIGSPLAVCQSCPTFGFSGAVEDTIMPESPSAPFCPCTPIITGVVLVDDPSV</sequence>
<protein>
    <submittedName>
        <fullName evidence="1">Uncharacterized protein</fullName>
    </submittedName>
</protein>
<dbReference type="AlphaFoldDB" id="A0A8B3BTR6"/>
<accession>A0A8B3BTR6</accession>
<evidence type="ECO:0000313" key="1">
    <source>
        <dbReference type="EMBL" id="RHJ12676.1"/>
    </source>
</evidence>
<name>A0A8B3BTR6_MEDGN</name>
<evidence type="ECO:0000313" key="2">
    <source>
        <dbReference type="Proteomes" id="UP000283992"/>
    </source>
</evidence>
<organism evidence="1 2">
    <name type="scientific">Mediterraneibacter gnavus</name>
    <name type="common">Ruminococcus gnavus</name>
    <dbReference type="NCBI Taxonomy" id="33038"/>
    <lineage>
        <taxon>Bacteria</taxon>
        <taxon>Bacillati</taxon>
        <taxon>Bacillota</taxon>
        <taxon>Clostridia</taxon>
        <taxon>Lachnospirales</taxon>
        <taxon>Lachnospiraceae</taxon>
        <taxon>Mediterraneibacter</taxon>
    </lineage>
</organism>
<dbReference type="Proteomes" id="UP000283992">
    <property type="component" value="Unassembled WGS sequence"/>
</dbReference>
<reference evidence="1 2" key="1">
    <citation type="submission" date="2018-08" db="EMBL/GenBank/DDBJ databases">
        <title>A genome reference for cultivated species of the human gut microbiota.</title>
        <authorList>
            <person name="Zou Y."/>
            <person name="Xue W."/>
            <person name="Luo G."/>
        </authorList>
    </citation>
    <scope>NUCLEOTIDE SEQUENCE [LARGE SCALE GENOMIC DNA]</scope>
    <source>
        <strain evidence="1 2">AM12-54</strain>
    </source>
</reference>
<dbReference type="EMBL" id="QRLN01000008">
    <property type="protein sequence ID" value="RHJ12676.1"/>
    <property type="molecule type" value="Genomic_DNA"/>
</dbReference>
<comment type="caution">
    <text evidence="1">The sequence shown here is derived from an EMBL/GenBank/DDBJ whole genome shotgun (WGS) entry which is preliminary data.</text>
</comment>
<proteinExistence type="predicted"/>
<gene>
    <name evidence="1" type="ORF">DW142_07650</name>
</gene>